<accession>A0ABY0IG65</accession>
<name>A0ABY0IG65_9BACT</name>
<comment type="caution">
    <text evidence="1">The sequence shown here is derived from an EMBL/GenBank/DDBJ whole genome shotgun (WGS) entry which is preliminary data.</text>
</comment>
<reference evidence="2" key="1">
    <citation type="journal article" date="2019" name="Int. J. Syst. Evol. Microbiol.">
        <title>Halobacteriovorax valvorus sp. nov., a novel prokaryotic predator isolated from coastal seawater of China.</title>
        <authorList>
            <person name="Chen M.-X."/>
        </authorList>
    </citation>
    <scope>NUCLEOTIDE SEQUENCE [LARGE SCALE GENOMIC DNA]</scope>
    <source>
        <strain evidence="2">BL9</strain>
    </source>
</reference>
<evidence type="ECO:0000313" key="1">
    <source>
        <dbReference type="EMBL" id="RZF21923.1"/>
    </source>
</evidence>
<keyword evidence="2" id="KW-1185">Reference proteome</keyword>
<proteinExistence type="predicted"/>
<protein>
    <submittedName>
        <fullName evidence="1">DUF721 domain-containing protein</fullName>
    </submittedName>
</protein>
<sequence>MMHLVKKLKNLKNLKDVLKDIDSDFSKNAGVASVSSYGSYGNKQSNFKANKAIDLFDFLELSSSWNKIVGPRLSQFTIPLKLKNKSLTILTSHPVYAQQLKYMETEIIKSIGNVLPATKGQIKKIFFQVDNQFFQKKKSEVERKEIVKQEVENRLHPQSPEYKAIMRDAQEQFSDIEDEELKKSLTSILMQLRTKK</sequence>
<organism evidence="1 2">
    <name type="scientific">Halobacteriovorax vibrionivorans</name>
    <dbReference type="NCBI Taxonomy" id="2152716"/>
    <lineage>
        <taxon>Bacteria</taxon>
        <taxon>Pseudomonadati</taxon>
        <taxon>Bdellovibrionota</taxon>
        <taxon>Bacteriovoracia</taxon>
        <taxon>Bacteriovoracales</taxon>
        <taxon>Halobacteriovoraceae</taxon>
        <taxon>Halobacteriovorax</taxon>
    </lineage>
</organism>
<evidence type="ECO:0000313" key="2">
    <source>
        <dbReference type="Proteomes" id="UP000443582"/>
    </source>
</evidence>
<gene>
    <name evidence="1" type="ORF">DAY19_09545</name>
</gene>
<dbReference type="Proteomes" id="UP000443582">
    <property type="component" value="Unassembled WGS sequence"/>
</dbReference>
<dbReference type="EMBL" id="QDKL01000002">
    <property type="protein sequence ID" value="RZF21923.1"/>
    <property type="molecule type" value="Genomic_DNA"/>
</dbReference>
<dbReference type="Pfam" id="PF05258">
    <property type="entry name" value="DciA"/>
    <property type="match status" value="1"/>
</dbReference>
<dbReference type="InterPro" id="IPR007922">
    <property type="entry name" value="DciA-like"/>
</dbReference>